<evidence type="ECO:0000313" key="1">
    <source>
        <dbReference type="EMBL" id="CAF9929604.1"/>
    </source>
</evidence>
<accession>A0A8H3IWE6</accession>
<comment type="caution">
    <text evidence="1">The sequence shown here is derived from an EMBL/GenBank/DDBJ whole genome shotgun (WGS) entry which is preliminary data.</text>
</comment>
<evidence type="ECO:0000313" key="2">
    <source>
        <dbReference type="Proteomes" id="UP000664521"/>
    </source>
</evidence>
<dbReference type="AlphaFoldDB" id="A0A8H3IWE6"/>
<name>A0A8H3IWE6_9LECA</name>
<keyword evidence="2" id="KW-1185">Reference proteome</keyword>
<dbReference type="Proteomes" id="UP000664521">
    <property type="component" value="Unassembled WGS sequence"/>
</dbReference>
<dbReference type="OrthoDB" id="5333638at2759"/>
<proteinExistence type="predicted"/>
<organism evidence="1 2">
    <name type="scientific">Heterodermia speciosa</name>
    <dbReference type="NCBI Taxonomy" id="116794"/>
    <lineage>
        <taxon>Eukaryota</taxon>
        <taxon>Fungi</taxon>
        <taxon>Dikarya</taxon>
        <taxon>Ascomycota</taxon>
        <taxon>Pezizomycotina</taxon>
        <taxon>Lecanoromycetes</taxon>
        <taxon>OSLEUM clade</taxon>
        <taxon>Lecanoromycetidae</taxon>
        <taxon>Caliciales</taxon>
        <taxon>Physciaceae</taxon>
        <taxon>Heterodermia</taxon>
    </lineage>
</organism>
<sequence length="145" mass="16388">MNFPNDLPFLALDIVPPIFSSSGSPTKLPPLILSNIQAYGTGLGIIAPEMFEPTKWSPAQPILDLQYLKFVTLIVCRIRAGESNLEEVRRFVKLLATDGEDAFWAPVAKLIPEVDRNESVFLFSLLLTFWFGSRWLFRDTLVMDL</sequence>
<protein>
    <submittedName>
        <fullName evidence="1">Uncharacterized protein</fullName>
    </submittedName>
</protein>
<reference evidence="1" key="1">
    <citation type="submission" date="2021-03" db="EMBL/GenBank/DDBJ databases">
        <authorList>
            <person name="Tagirdzhanova G."/>
        </authorList>
    </citation>
    <scope>NUCLEOTIDE SEQUENCE</scope>
</reference>
<gene>
    <name evidence="1" type="ORF">HETSPECPRED_007414</name>
</gene>
<dbReference type="EMBL" id="CAJPDS010000052">
    <property type="protein sequence ID" value="CAF9929604.1"/>
    <property type="molecule type" value="Genomic_DNA"/>
</dbReference>